<evidence type="ECO:0000313" key="6">
    <source>
        <dbReference type="EMBL" id="KAB7632329.1"/>
    </source>
</evidence>
<dbReference type="RefSeq" id="WP_121037054.1">
    <property type="nucleotide sequence ID" value="NZ_RCDC01000004.1"/>
</dbReference>
<dbReference type="PANTHER" id="PTHR33204">
    <property type="entry name" value="TRANSCRIPTIONAL REGULATOR, MARR FAMILY"/>
    <property type="match status" value="1"/>
</dbReference>
<evidence type="ECO:0000256" key="1">
    <source>
        <dbReference type="ARBA" id="ARBA00023015"/>
    </source>
</evidence>
<keyword evidence="2" id="KW-0238">DNA-binding</keyword>
<reference evidence="6 9" key="2">
    <citation type="submission" date="2019-10" db="EMBL/GenBank/DDBJ databases">
        <title>Halotolerant bacteria associated to Saharan-endemic halophytes Stipa tenacissima L. and Atriplex halimus L mitigate salt stress and promote growth of tomato plants.</title>
        <authorList>
            <person name="Dif G."/>
        </authorList>
    </citation>
    <scope>NUCLEOTIDE SEQUENCE [LARGE SCALE GENOMIC DNA]</scope>
    <source>
        <strain evidence="6 9">IS26</strain>
    </source>
</reference>
<evidence type="ECO:0000256" key="3">
    <source>
        <dbReference type="ARBA" id="ARBA00023163"/>
    </source>
</evidence>
<dbReference type="Pfam" id="PF01638">
    <property type="entry name" value="HxlR"/>
    <property type="match status" value="1"/>
</dbReference>
<dbReference type="AlphaFoldDB" id="A0A498CLY7"/>
<reference evidence="7 8" key="1">
    <citation type="submission" date="2018-10" db="EMBL/GenBank/DDBJ databases">
        <title>Comparative analysis of microorganisms from saline springs in Andes Mountain Range, Colombia.</title>
        <authorList>
            <person name="Rubin E."/>
        </authorList>
    </citation>
    <scope>NUCLEOTIDE SEQUENCE [LARGE SCALE GENOMIC DNA]</scope>
    <source>
        <strain evidence="7 8">USBA GBX 843</strain>
    </source>
</reference>
<dbReference type="InterPro" id="IPR036388">
    <property type="entry name" value="WH-like_DNA-bd_sf"/>
</dbReference>
<evidence type="ECO:0000313" key="8">
    <source>
        <dbReference type="Proteomes" id="UP000274786"/>
    </source>
</evidence>
<evidence type="ECO:0000313" key="9">
    <source>
        <dbReference type="Proteomes" id="UP000449004"/>
    </source>
</evidence>
<dbReference type="GO" id="GO:0003677">
    <property type="term" value="F:DNA binding"/>
    <property type="evidence" value="ECO:0007669"/>
    <property type="project" value="UniProtKB-KW"/>
</dbReference>
<dbReference type="InterPro" id="IPR011991">
    <property type="entry name" value="ArsR-like_HTH"/>
</dbReference>
<dbReference type="GO" id="GO:0006355">
    <property type="term" value="P:regulation of DNA-templated transcription"/>
    <property type="evidence" value="ECO:0007669"/>
    <property type="project" value="UniProtKB-ARBA"/>
</dbReference>
<sequence>MTTDATTPCPVGRALDLVGDRWSLLIVREAFDGVRRFSDFQRRLGMSRSMLSQRLQALLEADVLAQQPLGEGRSYQEYVLTERGRALFPLVVALRQWGEAFLFAPGEPRSVLQADSDGQPLAPMQPRDQRGQVVEGADTRVMKPLSP</sequence>
<dbReference type="OrthoDB" id="9807069at2"/>
<evidence type="ECO:0000313" key="7">
    <source>
        <dbReference type="EMBL" id="RLK56154.1"/>
    </source>
</evidence>
<gene>
    <name evidence="7" type="ORF">BCL79_0528</name>
    <name evidence="6" type="ORF">F9K92_03730</name>
</gene>
<keyword evidence="3" id="KW-0804">Transcription</keyword>
<evidence type="ECO:0000256" key="2">
    <source>
        <dbReference type="ARBA" id="ARBA00023125"/>
    </source>
</evidence>
<dbReference type="SUPFAM" id="SSF46785">
    <property type="entry name" value="Winged helix' DNA-binding domain"/>
    <property type="match status" value="1"/>
</dbReference>
<name>A0A498CLY7_9GAMM</name>
<dbReference type="InterPro" id="IPR036390">
    <property type="entry name" value="WH_DNA-bd_sf"/>
</dbReference>
<evidence type="ECO:0000259" key="5">
    <source>
        <dbReference type="PROSITE" id="PS51118"/>
    </source>
</evidence>
<feature type="region of interest" description="Disordered" evidence="4">
    <location>
        <begin position="112"/>
        <end position="147"/>
    </location>
</feature>
<dbReference type="EMBL" id="WELC01000003">
    <property type="protein sequence ID" value="KAB7632329.1"/>
    <property type="molecule type" value="Genomic_DNA"/>
</dbReference>
<dbReference type="Proteomes" id="UP000449004">
    <property type="component" value="Unassembled WGS sequence"/>
</dbReference>
<dbReference type="PROSITE" id="PS51118">
    <property type="entry name" value="HTH_HXLR"/>
    <property type="match status" value="1"/>
</dbReference>
<dbReference type="Gene3D" id="1.10.10.10">
    <property type="entry name" value="Winged helix-like DNA-binding domain superfamily/Winged helix DNA-binding domain"/>
    <property type="match status" value="1"/>
</dbReference>
<dbReference type="PANTHER" id="PTHR33204:SF18">
    <property type="entry name" value="TRANSCRIPTIONAL REGULATORY PROTEIN"/>
    <property type="match status" value="1"/>
</dbReference>
<evidence type="ECO:0000256" key="4">
    <source>
        <dbReference type="SAM" id="MobiDB-lite"/>
    </source>
</evidence>
<keyword evidence="1" id="KW-0805">Transcription regulation</keyword>
<dbReference type="InterPro" id="IPR002577">
    <property type="entry name" value="HTH_HxlR"/>
</dbReference>
<organism evidence="7 8">
    <name type="scientific">Stenotrophomonas rhizophila</name>
    <dbReference type="NCBI Taxonomy" id="216778"/>
    <lineage>
        <taxon>Bacteria</taxon>
        <taxon>Pseudomonadati</taxon>
        <taxon>Pseudomonadota</taxon>
        <taxon>Gammaproteobacteria</taxon>
        <taxon>Lysobacterales</taxon>
        <taxon>Lysobacteraceae</taxon>
        <taxon>Stenotrophomonas</taxon>
    </lineage>
</organism>
<proteinExistence type="predicted"/>
<dbReference type="CDD" id="cd00090">
    <property type="entry name" value="HTH_ARSR"/>
    <property type="match status" value="1"/>
</dbReference>
<comment type="caution">
    <text evidence="7">The sequence shown here is derived from an EMBL/GenBank/DDBJ whole genome shotgun (WGS) entry which is preliminary data.</text>
</comment>
<dbReference type="Proteomes" id="UP000274786">
    <property type="component" value="Unassembled WGS sequence"/>
</dbReference>
<protein>
    <submittedName>
        <fullName evidence="6 7">Transcriptional regulator</fullName>
    </submittedName>
</protein>
<dbReference type="EMBL" id="RCDC01000004">
    <property type="protein sequence ID" value="RLK56154.1"/>
    <property type="molecule type" value="Genomic_DNA"/>
</dbReference>
<feature type="domain" description="HTH hxlR-type" evidence="5">
    <location>
        <begin position="9"/>
        <end position="106"/>
    </location>
</feature>
<accession>A0A498CLY7</accession>